<dbReference type="InterPro" id="IPR011006">
    <property type="entry name" value="CheY-like_superfamily"/>
</dbReference>
<comment type="caution">
    <text evidence="4">The sequence shown here is derived from an EMBL/GenBank/DDBJ whole genome shotgun (WGS) entry which is preliminary data.</text>
</comment>
<dbReference type="EMBL" id="PYGD01000018">
    <property type="protein sequence ID" value="PSK86953.1"/>
    <property type="molecule type" value="Genomic_DNA"/>
</dbReference>
<name>A0A2P8CPQ5_9BACT</name>
<protein>
    <submittedName>
        <fullName evidence="4">LytTR family two component transcriptional regulator</fullName>
    </submittedName>
</protein>
<dbReference type="InterPro" id="IPR001789">
    <property type="entry name" value="Sig_transdc_resp-reg_receiver"/>
</dbReference>
<dbReference type="SMART" id="SM00850">
    <property type="entry name" value="LytTR"/>
    <property type="match status" value="1"/>
</dbReference>
<evidence type="ECO:0000259" key="2">
    <source>
        <dbReference type="PROSITE" id="PS50110"/>
    </source>
</evidence>
<dbReference type="GO" id="GO:0000156">
    <property type="term" value="F:phosphorelay response regulator activity"/>
    <property type="evidence" value="ECO:0007669"/>
    <property type="project" value="TreeGrafter"/>
</dbReference>
<organism evidence="4 5">
    <name type="scientific">Taibaiella chishuiensis</name>
    <dbReference type="NCBI Taxonomy" id="1434707"/>
    <lineage>
        <taxon>Bacteria</taxon>
        <taxon>Pseudomonadati</taxon>
        <taxon>Bacteroidota</taxon>
        <taxon>Chitinophagia</taxon>
        <taxon>Chitinophagales</taxon>
        <taxon>Chitinophagaceae</taxon>
        <taxon>Taibaiella</taxon>
    </lineage>
</organism>
<dbReference type="Pfam" id="PF00072">
    <property type="entry name" value="Response_reg"/>
    <property type="match status" value="1"/>
</dbReference>
<dbReference type="GO" id="GO:0003677">
    <property type="term" value="F:DNA binding"/>
    <property type="evidence" value="ECO:0007669"/>
    <property type="project" value="InterPro"/>
</dbReference>
<feature type="domain" description="HTH LytTR-type" evidence="3">
    <location>
        <begin position="143"/>
        <end position="210"/>
    </location>
</feature>
<dbReference type="Pfam" id="PF04397">
    <property type="entry name" value="LytTR"/>
    <property type="match status" value="1"/>
</dbReference>
<keyword evidence="5" id="KW-1185">Reference proteome</keyword>
<dbReference type="SUPFAM" id="SSF52172">
    <property type="entry name" value="CheY-like"/>
    <property type="match status" value="1"/>
</dbReference>
<reference evidence="4 5" key="1">
    <citation type="submission" date="2018-03" db="EMBL/GenBank/DDBJ databases">
        <title>Genomic Encyclopedia of Type Strains, Phase III (KMG-III): the genomes of soil and plant-associated and newly described type strains.</title>
        <authorList>
            <person name="Whitman W."/>
        </authorList>
    </citation>
    <scope>NUCLEOTIDE SEQUENCE [LARGE SCALE GENOMIC DNA]</scope>
    <source>
        <strain evidence="4 5">CGMCC 1.12700</strain>
    </source>
</reference>
<dbReference type="OrthoDB" id="1646880at2"/>
<evidence type="ECO:0000256" key="1">
    <source>
        <dbReference type="PROSITE-ProRule" id="PRU00169"/>
    </source>
</evidence>
<accession>A0A2P8CPQ5</accession>
<dbReference type="Proteomes" id="UP000240572">
    <property type="component" value="Unassembled WGS sequence"/>
</dbReference>
<dbReference type="PANTHER" id="PTHR45526">
    <property type="entry name" value="TRANSCRIPTIONAL REGULATORY PROTEIN DPIA"/>
    <property type="match status" value="1"/>
</dbReference>
<sequence length="248" mass="28555">MIKTLIIDDDQANIKTLQKMVHLYCPQIELLGTATNIDDAYNLIRKEQPSLVFLDIEMPNGSGFDLLRKFGDITFDVIFTTAYDQYALEALRKNALDYLLKPIDIDALQQAVLKAEKKAALPQGNNYWEKVLQGLNLVANNKICIPVMDGMLFVNPREIVRCEASGSYSNFYMVNGKKLTTSLRLKECEELLPEQFFFRTHHSHIINLNYMSRYVKGRGGYIVMEDNSMVELATRKKDAFMDFVKKRY</sequence>
<dbReference type="Gene3D" id="3.40.50.2300">
    <property type="match status" value="1"/>
</dbReference>
<proteinExistence type="predicted"/>
<evidence type="ECO:0000259" key="3">
    <source>
        <dbReference type="PROSITE" id="PS50930"/>
    </source>
</evidence>
<feature type="modified residue" description="4-aspartylphosphate" evidence="1">
    <location>
        <position position="55"/>
    </location>
</feature>
<dbReference type="RefSeq" id="WP_106525468.1">
    <property type="nucleotide sequence ID" value="NZ_PYGD01000018.1"/>
</dbReference>
<evidence type="ECO:0000313" key="5">
    <source>
        <dbReference type="Proteomes" id="UP000240572"/>
    </source>
</evidence>
<dbReference type="PROSITE" id="PS50930">
    <property type="entry name" value="HTH_LYTTR"/>
    <property type="match status" value="1"/>
</dbReference>
<dbReference type="PANTHER" id="PTHR45526:SF1">
    <property type="entry name" value="TRANSCRIPTIONAL REGULATORY PROTEIN DCUR-RELATED"/>
    <property type="match status" value="1"/>
</dbReference>
<gene>
    <name evidence="4" type="ORF">B0I18_11811</name>
</gene>
<dbReference type="SMART" id="SM00448">
    <property type="entry name" value="REC"/>
    <property type="match status" value="1"/>
</dbReference>
<feature type="domain" description="Response regulatory" evidence="2">
    <location>
        <begin position="3"/>
        <end position="116"/>
    </location>
</feature>
<dbReference type="InterPro" id="IPR051271">
    <property type="entry name" value="2C-system_Tx_regulators"/>
</dbReference>
<dbReference type="AlphaFoldDB" id="A0A2P8CPQ5"/>
<dbReference type="PROSITE" id="PS50110">
    <property type="entry name" value="RESPONSE_REGULATORY"/>
    <property type="match status" value="1"/>
</dbReference>
<dbReference type="Gene3D" id="2.40.50.1020">
    <property type="entry name" value="LytTr DNA-binding domain"/>
    <property type="match status" value="1"/>
</dbReference>
<keyword evidence="1" id="KW-0597">Phosphoprotein</keyword>
<dbReference type="InterPro" id="IPR007492">
    <property type="entry name" value="LytTR_DNA-bd_dom"/>
</dbReference>
<evidence type="ECO:0000313" key="4">
    <source>
        <dbReference type="EMBL" id="PSK86953.1"/>
    </source>
</evidence>